<dbReference type="PANTHER" id="PTHR10887:SF495">
    <property type="entry name" value="HELICASE SENATAXIN ISOFORM X1-RELATED"/>
    <property type="match status" value="1"/>
</dbReference>
<feature type="domain" description="DNA2/NAM7 helicase helicase" evidence="2">
    <location>
        <begin position="1404"/>
        <end position="1577"/>
    </location>
</feature>
<comment type="caution">
    <text evidence="4">The sequence shown here is derived from an EMBL/GenBank/DDBJ whole genome shotgun (WGS) entry which is preliminary data.</text>
</comment>
<protein>
    <submittedName>
        <fullName evidence="4">Uncharacterized protein</fullName>
    </submittedName>
</protein>
<dbReference type="InterPro" id="IPR027417">
    <property type="entry name" value="P-loop_NTPase"/>
</dbReference>
<dbReference type="Gene3D" id="3.40.50.300">
    <property type="entry name" value="P-loop containing nucleotide triphosphate hydrolases"/>
    <property type="match status" value="1"/>
</dbReference>
<dbReference type="InterPro" id="IPR056474">
    <property type="entry name" value="SEN1_barrel"/>
</dbReference>
<evidence type="ECO:0000256" key="1">
    <source>
        <dbReference type="SAM" id="MobiDB-lite"/>
    </source>
</evidence>
<dbReference type="EMBL" id="BDQV01000538">
    <property type="protein sequence ID" value="GAY66084.1"/>
    <property type="molecule type" value="Genomic_DNA"/>
</dbReference>
<dbReference type="STRING" id="55188.A0A2H5QN89"/>
<evidence type="ECO:0000259" key="2">
    <source>
        <dbReference type="Pfam" id="PF13086"/>
    </source>
</evidence>
<keyword evidence="5" id="KW-1185">Reference proteome</keyword>
<feature type="region of interest" description="Disordered" evidence="1">
    <location>
        <begin position="1288"/>
        <end position="1308"/>
    </location>
</feature>
<dbReference type="Pfam" id="PF13086">
    <property type="entry name" value="AAA_11"/>
    <property type="match status" value="1"/>
</dbReference>
<dbReference type="Pfam" id="PF23576">
    <property type="entry name" value="SEN1_barrel"/>
    <property type="match status" value="1"/>
</dbReference>
<dbReference type="SUPFAM" id="SSF52540">
    <property type="entry name" value="P-loop containing nucleoside triphosphate hydrolases"/>
    <property type="match status" value="1"/>
</dbReference>
<dbReference type="InterPro" id="IPR041677">
    <property type="entry name" value="DNA2/NAM7_AAA_11"/>
</dbReference>
<evidence type="ECO:0000313" key="5">
    <source>
        <dbReference type="Proteomes" id="UP000236630"/>
    </source>
</evidence>
<evidence type="ECO:0000313" key="4">
    <source>
        <dbReference type="EMBL" id="GAY66084.1"/>
    </source>
</evidence>
<organism evidence="4 5">
    <name type="scientific">Citrus unshiu</name>
    <name type="common">Satsuma mandarin</name>
    <name type="synonym">Citrus nobilis var. unshiu</name>
    <dbReference type="NCBI Taxonomy" id="55188"/>
    <lineage>
        <taxon>Eukaryota</taxon>
        <taxon>Viridiplantae</taxon>
        <taxon>Streptophyta</taxon>
        <taxon>Embryophyta</taxon>
        <taxon>Tracheophyta</taxon>
        <taxon>Spermatophyta</taxon>
        <taxon>Magnoliopsida</taxon>
        <taxon>eudicotyledons</taxon>
        <taxon>Gunneridae</taxon>
        <taxon>Pentapetalae</taxon>
        <taxon>rosids</taxon>
        <taxon>malvids</taxon>
        <taxon>Sapindales</taxon>
        <taxon>Rutaceae</taxon>
        <taxon>Aurantioideae</taxon>
        <taxon>Citrus</taxon>
    </lineage>
</organism>
<reference evidence="4 5" key="1">
    <citation type="journal article" date="2017" name="Front. Genet.">
        <title>Draft sequencing of the heterozygous diploid genome of Satsuma (Citrus unshiu Marc.) using a hybrid assembly approach.</title>
        <authorList>
            <person name="Shimizu T."/>
            <person name="Tanizawa Y."/>
            <person name="Mochizuki T."/>
            <person name="Nagasaki H."/>
            <person name="Yoshioka T."/>
            <person name="Toyoda A."/>
            <person name="Fujiyama A."/>
            <person name="Kaminuma E."/>
            <person name="Nakamura Y."/>
        </authorList>
    </citation>
    <scope>NUCLEOTIDE SEQUENCE [LARGE SCALE GENOMIC DNA]</scope>
    <source>
        <strain evidence="5">cv. Miyagawa wase</strain>
    </source>
</reference>
<evidence type="ECO:0000259" key="3">
    <source>
        <dbReference type="Pfam" id="PF23576"/>
    </source>
</evidence>
<dbReference type="PANTHER" id="PTHR10887">
    <property type="entry name" value="DNA2/NAM7 HELICASE FAMILY"/>
    <property type="match status" value="1"/>
</dbReference>
<gene>
    <name evidence="4" type="ORF">CUMW_245910</name>
</gene>
<feature type="domain" description="Helicase SEN1 beta-barrel" evidence="3">
    <location>
        <begin position="1235"/>
        <end position="1345"/>
    </location>
</feature>
<accession>A0A2H5QN89</accession>
<dbReference type="GO" id="GO:0004386">
    <property type="term" value="F:helicase activity"/>
    <property type="evidence" value="ECO:0007669"/>
    <property type="project" value="InterPro"/>
</dbReference>
<name>A0A2H5QN89_CITUN</name>
<proteinExistence type="predicted"/>
<dbReference type="Proteomes" id="UP000236630">
    <property type="component" value="Unassembled WGS sequence"/>
</dbReference>
<sequence>MTDKNPSRRELLDRWRGIEEEEELDDGNDPLKRRRIDGLKEKWFADAFNFLIGLPEKNHIWCGSWDIMGPYLELFYNYFKDECHDSPLRLLWKRISGELQHCIQCVSQHHQAQEMYSTEYESGVIGPLLDVLRSLDEERVTKYLREINARLARQEYDPQIDNNQVICIMYEVLMFPVLLDDQSLFTEFETFIAAVDNMHELALDGHQLFPGVFALFFFNRRVRTIGRRLARSMGKLRRATDLEPMQPLLKKFIGFLETEVLTSPFKTSRPRARLERLPIWLGITSLLEFLEPPALEEGILERYPIFFDIVLNHISGDSPEFSHASLEALQDGEHEKQRRHFLYFLLYQVPVSSNFSVLTAQMACKLISVAFCKSAISDFPSYYTPRLQDEPTMPTLRMCTYVDSSLHSSLRQPAFDLIQTIIVSDAAALVTSVLKSARPLRTETIISVEMSADEDDLKFPFDPDVDEKDDNSSWNEFTAQSRITSQEFRVWMCIPMLWIDVLVDINPSVLPVSFSKVVFWARSQFSIVEPEISAEMALDVRAWLSSSATEISSTFGWKAPTGCDDGGAGKVSKNSMEVSTMCLPLIRAFKRLTAHFIVQIGQGELRKQWTWEPRMGESLILSLVDPNDNVRQFGKCILEQVSNTRGLASGLKFLSSSTSSLSAIFLGLKHALKLVQLDSVLLKFQSLHHFFFVLRKIFEEGHLPKCDLLKSSSGHSSITMFSSQGGFLRQPRFESFDANTGCSSNIDLKLWEKFHYMLSEITWPSVKRCLQEGKTFLDYSLCQMTCIRVLEILPVVFGKVCPLLAEHSGYSATTTQNVFDFKWLHDLMDWGKSQLKVVIVYWKRTITCLLNLLKDSCSGTSLLTVSSIENLISSDHLDVDGLVEKVSLLCVSLSKESSRNSGKTLMSTARFPEDLSVERKSAALDIRPFPVKDVDVEILDSETIASKSKDNLIVVSDDETEKEPSVDQGLLSDFKSRQCVVVSKTGAPISDKRDSQTESLKNRVSILDSSKDLLDGSGPASPKQVLDESVGKSLDSLDSKVVDGKKKELNSKFNASDSLSFQNRVGLRNKPVESSSFKNVNQASSNVVAKPTNKLLKELVCDVENDPLESAFKSEKHQQTYLTKSGPFVPKRQVIQLKSPFENRCGLHRMETGVKRFGPPKLDDWYKPILEIDYFATVGLASSRENENCVHCKLKEVSVCFQSPEQYVSIFRPLVLEEFKAQLHSSFLEMSSWEDMYYGSLSVLSVERVDDFHLVRFVHDGNDSVTSKIFSENDLVLLTRVAPQKTPHDVHMVGKDSPVPQVERRERDNNRRSSILLIRFYLQNGSVRLNQARRNLLERSKWHATLIMSITPQLREFHALSSLKSIPLLPIILNPVNVSRGYNESRELDLGKLSQLQQILKTSFNESQLQAISVAIGLSSSWKKDCELSLIQGPPGTGKTRTIVAIVSALLATRTSPKSHLKQNYSSCINSRPKISQSAAIARAWQDAALARQINEDSERDKKSSESSVRARVLICAQSNAAVDELVSRISKEGLYGSDGKTYKPYLVRVGNVKTVHPNSLPFFIDTLVDHRLAERKDAFNRSKE</sequence>
<dbReference type="InterPro" id="IPR045055">
    <property type="entry name" value="DNA2/NAM7-like"/>
</dbReference>